<evidence type="ECO:0000256" key="1">
    <source>
        <dbReference type="SAM" id="SignalP"/>
    </source>
</evidence>
<gene>
    <name evidence="2" type="ORF">FOL47_010929</name>
</gene>
<feature type="signal peptide" evidence="1">
    <location>
        <begin position="1"/>
        <end position="19"/>
    </location>
</feature>
<proteinExistence type="predicted"/>
<organism evidence="2 3">
    <name type="scientific">Perkinsus chesapeaki</name>
    <name type="common">Clam parasite</name>
    <name type="synonym">Perkinsus andrewsi</name>
    <dbReference type="NCBI Taxonomy" id="330153"/>
    <lineage>
        <taxon>Eukaryota</taxon>
        <taxon>Sar</taxon>
        <taxon>Alveolata</taxon>
        <taxon>Perkinsozoa</taxon>
        <taxon>Perkinsea</taxon>
        <taxon>Perkinsida</taxon>
        <taxon>Perkinsidae</taxon>
        <taxon>Perkinsus</taxon>
    </lineage>
</organism>
<comment type="caution">
    <text evidence="2">The sequence shown here is derived from an EMBL/GenBank/DDBJ whole genome shotgun (WGS) entry which is preliminary data.</text>
</comment>
<dbReference type="Proteomes" id="UP000591131">
    <property type="component" value="Unassembled WGS sequence"/>
</dbReference>
<reference evidence="2 3" key="1">
    <citation type="submission" date="2020-04" db="EMBL/GenBank/DDBJ databases">
        <title>Perkinsus chesapeaki whole genome sequence.</title>
        <authorList>
            <person name="Bogema D.R."/>
        </authorList>
    </citation>
    <scope>NUCLEOTIDE SEQUENCE [LARGE SCALE GENOMIC DNA]</scope>
    <source>
        <strain evidence="2">ATCC PRA-425</strain>
    </source>
</reference>
<dbReference type="OrthoDB" id="435930at2759"/>
<name>A0A7J6N1C0_PERCH</name>
<keyword evidence="3" id="KW-1185">Reference proteome</keyword>
<feature type="chain" id="PRO_5029516574" evidence="1">
    <location>
        <begin position="20"/>
        <end position="259"/>
    </location>
</feature>
<sequence>MIMIASFFIICSMLVNVSAQADEVPTDSAIGNLTALLGEAEVRNFVDGVIEANPVPTRNVRSLVEHFDGGVLRRAGSYPLCAKCVEIYSTSTTNFFVQQVHRACQGPFHSTRARSFCIRLEDDIASLDQFFNGYLFHRSRARQLAIATCIEDGKCPARNAFSSFLNPIIPAQLVDLSQFSFCPYCAYDTFTDCSSDVLPKMESFAAESVERVCHGEYVRGDLQEFCEYYMLDKSFGRGLVTSYVDLFAFAAGYCARDRC</sequence>
<dbReference type="AlphaFoldDB" id="A0A7J6N1C0"/>
<accession>A0A7J6N1C0</accession>
<dbReference type="EMBL" id="JAAPAO010000009">
    <property type="protein sequence ID" value="KAF4677708.1"/>
    <property type="molecule type" value="Genomic_DNA"/>
</dbReference>
<protein>
    <submittedName>
        <fullName evidence="2">Uncharacterized protein</fullName>
    </submittedName>
</protein>
<evidence type="ECO:0000313" key="2">
    <source>
        <dbReference type="EMBL" id="KAF4677708.1"/>
    </source>
</evidence>
<evidence type="ECO:0000313" key="3">
    <source>
        <dbReference type="Proteomes" id="UP000591131"/>
    </source>
</evidence>
<keyword evidence="1" id="KW-0732">Signal</keyword>